<feature type="region of interest" description="Disordered" evidence="1">
    <location>
        <begin position="234"/>
        <end position="253"/>
    </location>
</feature>
<dbReference type="EMBL" id="RRYP01004840">
    <property type="protein sequence ID" value="TNV82534.1"/>
    <property type="molecule type" value="Genomic_DNA"/>
</dbReference>
<name>A0A8J8T516_HALGN</name>
<feature type="region of interest" description="Disordered" evidence="1">
    <location>
        <begin position="189"/>
        <end position="225"/>
    </location>
</feature>
<protein>
    <submittedName>
        <fullName evidence="2">Uncharacterized protein</fullName>
    </submittedName>
</protein>
<proteinExistence type="predicted"/>
<feature type="compositionally biased region" description="Polar residues" evidence="1">
    <location>
        <begin position="90"/>
        <end position="137"/>
    </location>
</feature>
<dbReference type="Proteomes" id="UP000785679">
    <property type="component" value="Unassembled WGS sequence"/>
</dbReference>
<evidence type="ECO:0000313" key="2">
    <source>
        <dbReference type="EMBL" id="TNV82534.1"/>
    </source>
</evidence>
<comment type="caution">
    <text evidence="2">The sequence shown here is derived from an EMBL/GenBank/DDBJ whole genome shotgun (WGS) entry which is preliminary data.</text>
</comment>
<reference evidence="2" key="1">
    <citation type="submission" date="2019-06" db="EMBL/GenBank/DDBJ databases">
        <authorList>
            <person name="Zheng W."/>
        </authorList>
    </citation>
    <scope>NUCLEOTIDE SEQUENCE</scope>
    <source>
        <strain evidence="2">QDHG01</strain>
    </source>
</reference>
<accession>A0A8J8T516</accession>
<feature type="compositionally biased region" description="Basic and acidic residues" evidence="1">
    <location>
        <begin position="189"/>
        <end position="199"/>
    </location>
</feature>
<gene>
    <name evidence="2" type="ORF">FGO68_gene7117</name>
</gene>
<feature type="region of interest" description="Disordered" evidence="1">
    <location>
        <begin position="77"/>
        <end position="147"/>
    </location>
</feature>
<evidence type="ECO:0000313" key="3">
    <source>
        <dbReference type="Proteomes" id="UP000785679"/>
    </source>
</evidence>
<dbReference type="AlphaFoldDB" id="A0A8J8T516"/>
<evidence type="ECO:0000256" key="1">
    <source>
        <dbReference type="SAM" id="MobiDB-lite"/>
    </source>
</evidence>
<sequence length="451" mass="49944">MMNKHEKDDQIKYKKLALNLAGLREYGFDSYGNPITIRNEKPQPTDIEVIKPAFKMSKQQVAPTLNAYYAEAFSKKPSKSSLLPPPIPQSRLNPFLSQDTIGSPHESATSSQMIKSSNPSYSQLPPQAQNGKNTKNVQKSKKPQTLLDEHMTYTQRARSQTELPDINYTTVQGCVQIQLGRTYIQERARGAGGYDRESQSSKPTPKARNGGDRESSGQKVSSQKNLGVQILVGGKQSDQGSVKEPKNQSTMQTLSQPNFTFAEESGTLKGLTSGASVATIPIQEVPLSSPKKLTSKILAKVASIQSRNSIEGINQTPEQVAKTKKFFKKNLTHIIHMKNPSNTIQSLTNQQQQFETVDSGFSKTILPTTSLSKNQSRDNFVDTQESRNKGVLNLKTLNFAQTTNFSLQKNEKKLNVKPILGRIKKTDKAEQYFASTQSSMEAGENNVNWAV</sequence>
<organism evidence="2 3">
    <name type="scientific">Halteria grandinella</name>
    <dbReference type="NCBI Taxonomy" id="5974"/>
    <lineage>
        <taxon>Eukaryota</taxon>
        <taxon>Sar</taxon>
        <taxon>Alveolata</taxon>
        <taxon>Ciliophora</taxon>
        <taxon>Intramacronucleata</taxon>
        <taxon>Spirotrichea</taxon>
        <taxon>Stichotrichia</taxon>
        <taxon>Sporadotrichida</taxon>
        <taxon>Halteriidae</taxon>
        <taxon>Halteria</taxon>
    </lineage>
</organism>
<keyword evidence="3" id="KW-1185">Reference proteome</keyword>